<dbReference type="EMBL" id="CAEZYM010000001">
    <property type="protein sequence ID" value="CAB4716511.1"/>
    <property type="molecule type" value="Genomic_DNA"/>
</dbReference>
<dbReference type="InterPro" id="IPR000888">
    <property type="entry name" value="RmlC-like"/>
</dbReference>
<proteinExistence type="predicted"/>
<gene>
    <name evidence="2" type="ORF">UFOPK2510_00812</name>
    <name evidence="3" type="ORF">UFOPK2718_00164</name>
    <name evidence="4" type="ORF">UFOPK2936_00740</name>
    <name evidence="5" type="ORF">UFOPK3174_00552</name>
    <name evidence="6" type="ORF">UFOPK3328_00071</name>
    <name evidence="7" type="ORF">UFOPK3779_00071</name>
    <name evidence="8" type="ORF">UFOPK3913_00097</name>
    <name evidence="1" type="ORF">UFOPK4107_00568</name>
    <name evidence="9" type="ORF">UFOPK4403_00756</name>
</gene>
<dbReference type="InterPro" id="IPR011051">
    <property type="entry name" value="RmlC_Cupin_sf"/>
</dbReference>
<dbReference type="EMBL" id="CAFABH010000007">
    <property type="protein sequence ID" value="CAB4826091.1"/>
    <property type="molecule type" value="Genomic_DNA"/>
</dbReference>
<evidence type="ECO:0000313" key="8">
    <source>
        <dbReference type="EMBL" id="CAB4968356.1"/>
    </source>
</evidence>
<protein>
    <submittedName>
        <fullName evidence="3">Unannotated protein</fullName>
    </submittedName>
</protein>
<dbReference type="InterPro" id="IPR014710">
    <property type="entry name" value="RmlC-like_jellyroll"/>
</dbReference>
<dbReference type="EMBL" id="CAFBNH010000001">
    <property type="protein sequence ID" value="CAB4934232.1"/>
    <property type="molecule type" value="Genomic_DNA"/>
</dbReference>
<dbReference type="EMBL" id="CAESAE010000003">
    <property type="protein sequence ID" value="CAB4335543.1"/>
    <property type="molecule type" value="Genomic_DNA"/>
</dbReference>
<dbReference type="EMBL" id="CAEZZW010000003">
    <property type="protein sequence ID" value="CAB4778873.1"/>
    <property type="molecule type" value="Genomic_DNA"/>
</dbReference>
<reference evidence="3" key="1">
    <citation type="submission" date="2020-05" db="EMBL/GenBank/DDBJ databases">
        <authorList>
            <person name="Chiriac C."/>
            <person name="Salcher M."/>
            <person name="Ghai R."/>
            <person name="Kavagutti S V."/>
        </authorList>
    </citation>
    <scope>NUCLEOTIDE SEQUENCE</scope>
</reference>
<dbReference type="EMBL" id="CAFBLD010000001">
    <property type="protein sequence ID" value="CAB4855448.1"/>
    <property type="molecule type" value="Genomic_DNA"/>
</dbReference>
<accession>A0A6J6QXE8</accession>
<dbReference type="Gene3D" id="2.60.120.10">
    <property type="entry name" value="Jelly Rolls"/>
    <property type="match status" value="1"/>
</dbReference>
<dbReference type="SUPFAM" id="SSF51182">
    <property type="entry name" value="RmlC-like cupins"/>
    <property type="match status" value="1"/>
</dbReference>
<dbReference type="PANTHER" id="PTHR21047">
    <property type="entry name" value="DTDP-6-DEOXY-D-GLUCOSE-3,5 EPIMERASE"/>
    <property type="match status" value="1"/>
</dbReference>
<dbReference type="EMBL" id="CAFBOC010000001">
    <property type="protein sequence ID" value="CAB4968356.1"/>
    <property type="molecule type" value="Genomic_DNA"/>
</dbReference>
<dbReference type="AlphaFoldDB" id="A0A6J6QXE8"/>
<dbReference type="GO" id="GO:0008830">
    <property type="term" value="F:dTDP-4-dehydrorhamnose 3,5-epimerase activity"/>
    <property type="evidence" value="ECO:0007669"/>
    <property type="project" value="InterPro"/>
</dbReference>
<dbReference type="GO" id="GO:0000271">
    <property type="term" value="P:polysaccharide biosynthetic process"/>
    <property type="evidence" value="ECO:0007669"/>
    <property type="project" value="TreeGrafter"/>
</dbReference>
<dbReference type="EMBL" id="CAEZXO010000004">
    <property type="protein sequence ID" value="CAB4692844.1"/>
    <property type="molecule type" value="Genomic_DNA"/>
</dbReference>
<evidence type="ECO:0000313" key="6">
    <source>
        <dbReference type="EMBL" id="CAB4855448.1"/>
    </source>
</evidence>
<evidence type="ECO:0000313" key="9">
    <source>
        <dbReference type="EMBL" id="CAB5072307.1"/>
    </source>
</evidence>
<sequence>MPREFEDTKVIIGAIDGVHVWPVSNHKDLRGRLFKVYTDGPHPSFPENFETFEHFFTESKEGVFRGMHFQGAPHAATKVISIVRGEALDFLLDTRKDSKTFAHVQTQALNQDSPVSIYIPEGVAHGYIALREGTIVSYRQNVAFCESCDGGINGSIVENLLPIPLKETIRSERDLHLKEFASFSYTSKCSQ</sequence>
<dbReference type="GO" id="GO:0019305">
    <property type="term" value="P:dTDP-rhamnose biosynthetic process"/>
    <property type="evidence" value="ECO:0007669"/>
    <property type="project" value="TreeGrafter"/>
</dbReference>
<organism evidence="3">
    <name type="scientific">freshwater metagenome</name>
    <dbReference type="NCBI Taxonomy" id="449393"/>
    <lineage>
        <taxon>unclassified sequences</taxon>
        <taxon>metagenomes</taxon>
        <taxon>ecological metagenomes</taxon>
    </lineage>
</organism>
<evidence type="ECO:0000313" key="4">
    <source>
        <dbReference type="EMBL" id="CAB4778873.1"/>
    </source>
</evidence>
<evidence type="ECO:0000313" key="2">
    <source>
        <dbReference type="EMBL" id="CAB4692844.1"/>
    </source>
</evidence>
<dbReference type="Pfam" id="PF00908">
    <property type="entry name" value="dTDP_sugar_isom"/>
    <property type="match status" value="1"/>
</dbReference>
<dbReference type="GO" id="GO:0005829">
    <property type="term" value="C:cytosol"/>
    <property type="evidence" value="ECO:0007669"/>
    <property type="project" value="TreeGrafter"/>
</dbReference>
<evidence type="ECO:0000313" key="7">
    <source>
        <dbReference type="EMBL" id="CAB4934232.1"/>
    </source>
</evidence>
<name>A0A6J6QXE8_9ZZZZ</name>
<evidence type="ECO:0000313" key="3">
    <source>
        <dbReference type="EMBL" id="CAB4716511.1"/>
    </source>
</evidence>
<dbReference type="EMBL" id="CAFBQX010000003">
    <property type="protein sequence ID" value="CAB5072307.1"/>
    <property type="molecule type" value="Genomic_DNA"/>
</dbReference>
<dbReference type="PANTHER" id="PTHR21047:SF2">
    <property type="entry name" value="THYMIDINE DIPHOSPHO-4-KETO-RHAMNOSE 3,5-EPIMERASE"/>
    <property type="match status" value="1"/>
</dbReference>
<evidence type="ECO:0000313" key="1">
    <source>
        <dbReference type="EMBL" id="CAB4335543.1"/>
    </source>
</evidence>
<evidence type="ECO:0000313" key="5">
    <source>
        <dbReference type="EMBL" id="CAB4826091.1"/>
    </source>
</evidence>